<dbReference type="InterPro" id="IPR036890">
    <property type="entry name" value="HATPase_C_sf"/>
</dbReference>
<keyword evidence="3 4" id="KW-0597">Phosphoprotein</keyword>
<feature type="region of interest" description="Disordered" evidence="5">
    <location>
        <begin position="76"/>
        <end position="101"/>
    </location>
</feature>
<dbReference type="PANTHER" id="PTHR43547">
    <property type="entry name" value="TWO-COMPONENT HISTIDINE KINASE"/>
    <property type="match status" value="1"/>
</dbReference>
<feature type="domain" description="Histidine kinase" evidence="6">
    <location>
        <begin position="1"/>
        <end position="77"/>
    </location>
</feature>
<dbReference type="PRINTS" id="PR00344">
    <property type="entry name" value="BCTRLSENSOR"/>
</dbReference>
<dbReference type="InterPro" id="IPR004358">
    <property type="entry name" value="Sig_transdc_His_kin-like_C"/>
</dbReference>
<dbReference type="PROSITE" id="PS50109">
    <property type="entry name" value="HIS_KIN"/>
    <property type="match status" value="1"/>
</dbReference>
<sequence>MRVTVSDNGCGIAPALLPGVFDLFTQGQRGRDRTQGGLGIGLAIVHGLVRMHGGRVAAHSDGPGQGARFEVTLPLARTPGTEPAPPRGVPGRPGASARPPPGTTVLVVDDNRDAADTLAALLQSQGVQCSIEYGAAAGLQRALRERPRVCILDIGLPEMDGCELARQLRAALEGPLLLVAQSGYGQVHDRAAGLAAGFDYYFVKPVAADTLLAVLADALQPGAAPAALATP</sequence>
<reference evidence="8 9" key="1">
    <citation type="submission" date="2023-02" db="EMBL/GenBank/DDBJ databases">
        <title>Gemone sequence of Telluria chitinolytica ACM 3522T.</title>
        <authorList>
            <person name="Frediansyah A."/>
            <person name="Miess H."/>
            <person name="Gross H."/>
        </authorList>
    </citation>
    <scope>NUCLEOTIDE SEQUENCE [LARGE SCALE GENOMIC DNA]</scope>
    <source>
        <strain evidence="8 9">ACM 3522</strain>
    </source>
</reference>
<organism evidence="8 9">
    <name type="scientific">Pseudoduganella chitinolytica</name>
    <dbReference type="NCBI Taxonomy" id="34070"/>
    <lineage>
        <taxon>Bacteria</taxon>
        <taxon>Pseudomonadati</taxon>
        <taxon>Pseudomonadota</taxon>
        <taxon>Betaproteobacteria</taxon>
        <taxon>Burkholderiales</taxon>
        <taxon>Oxalobacteraceae</taxon>
        <taxon>Telluria group</taxon>
        <taxon>Pseudoduganella</taxon>
    </lineage>
</organism>
<dbReference type="PANTHER" id="PTHR43547:SF2">
    <property type="entry name" value="HYBRID SIGNAL TRANSDUCTION HISTIDINE KINASE C"/>
    <property type="match status" value="1"/>
</dbReference>
<keyword evidence="8" id="KW-0418">Kinase</keyword>
<evidence type="ECO:0000256" key="1">
    <source>
        <dbReference type="ARBA" id="ARBA00000085"/>
    </source>
</evidence>
<accession>A0ABY8BFE2</accession>
<dbReference type="SMART" id="SM00448">
    <property type="entry name" value="REC"/>
    <property type="match status" value="1"/>
</dbReference>
<dbReference type="InterPro" id="IPR011006">
    <property type="entry name" value="CheY-like_superfamily"/>
</dbReference>
<feature type="modified residue" description="4-aspartylphosphate" evidence="4">
    <location>
        <position position="153"/>
    </location>
</feature>
<dbReference type="SMART" id="SM00387">
    <property type="entry name" value="HATPase_c"/>
    <property type="match status" value="1"/>
</dbReference>
<dbReference type="InterPro" id="IPR003594">
    <property type="entry name" value="HATPase_dom"/>
</dbReference>
<dbReference type="InterPro" id="IPR005467">
    <property type="entry name" value="His_kinase_dom"/>
</dbReference>
<keyword evidence="9" id="KW-1185">Reference proteome</keyword>
<dbReference type="Pfam" id="PF00072">
    <property type="entry name" value="Response_reg"/>
    <property type="match status" value="1"/>
</dbReference>
<comment type="catalytic activity">
    <reaction evidence="1">
        <text>ATP + protein L-histidine = ADP + protein N-phospho-L-histidine.</text>
        <dbReference type="EC" id="2.7.13.3"/>
    </reaction>
</comment>
<evidence type="ECO:0000259" key="7">
    <source>
        <dbReference type="PROSITE" id="PS50110"/>
    </source>
</evidence>
<protein>
    <recommendedName>
        <fullName evidence="2">histidine kinase</fullName>
        <ecNumber evidence="2">2.7.13.3</ecNumber>
    </recommendedName>
</protein>
<dbReference type="Pfam" id="PF02518">
    <property type="entry name" value="HATPase_c"/>
    <property type="match status" value="1"/>
</dbReference>
<dbReference type="Gene3D" id="3.30.565.10">
    <property type="entry name" value="Histidine kinase-like ATPase, C-terminal domain"/>
    <property type="match status" value="1"/>
</dbReference>
<dbReference type="RefSeq" id="WP_277417294.1">
    <property type="nucleotide sequence ID" value="NZ_CP119083.1"/>
</dbReference>
<dbReference type="SUPFAM" id="SSF52172">
    <property type="entry name" value="CheY-like"/>
    <property type="match status" value="1"/>
</dbReference>
<dbReference type="EC" id="2.7.13.3" evidence="2"/>
<evidence type="ECO:0000256" key="4">
    <source>
        <dbReference type="PROSITE-ProRule" id="PRU00169"/>
    </source>
</evidence>
<keyword evidence="8" id="KW-0808">Transferase</keyword>
<evidence type="ECO:0000313" key="9">
    <source>
        <dbReference type="Proteomes" id="UP001216510"/>
    </source>
</evidence>
<dbReference type="Proteomes" id="UP001216510">
    <property type="component" value="Chromosome"/>
</dbReference>
<dbReference type="Gene3D" id="3.40.50.2300">
    <property type="match status" value="1"/>
</dbReference>
<proteinExistence type="predicted"/>
<evidence type="ECO:0000256" key="2">
    <source>
        <dbReference type="ARBA" id="ARBA00012438"/>
    </source>
</evidence>
<dbReference type="SUPFAM" id="SSF55874">
    <property type="entry name" value="ATPase domain of HSP90 chaperone/DNA topoisomerase II/histidine kinase"/>
    <property type="match status" value="1"/>
</dbReference>
<name>A0ABY8BFE2_9BURK</name>
<gene>
    <name evidence="8" type="ORF">PX653_07610</name>
</gene>
<evidence type="ECO:0000256" key="5">
    <source>
        <dbReference type="SAM" id="MobiDB-lite"/>
    </source>
</evidence>
<evidence type="ECO:0000259" key="6">
    <source>
        <dbReference type="PROSITE" id="PS50109"/>
    </source>
</evidence>
<evidence type="ECO:0000256" key="3">
    <source>
        <dbReference type="ARBA" id="ARBA00022553"/>
    </source>
</evidence>
<dbReference type="InterPro" id="IPR001789">
    <property type="entry name" value="Sig_transdc_resp-reg_receiver"/>
</dbReference>
<evidence type="ECO:0000313" key="8">
    <source>
        <dbReference type="EMBL" id="WEF34619.1"/>
    </source>
</evidence>
<feature type="domain" description="Response regulatory" evidence="7">
    <location>
        <begin position="104"/>
        <end position="219"/>
    </location>
</feature>
<dbReference type="GO" id="GO:0016301">
    <property type="term" value="F:kinase activity"/>
    <property type="evidence" value="ECO:0007669"/>
    <property type="project" value="UniProtKB-KW"/>
</dbReference>
<dbReference type="EMBL" id="CP119083">
    <property type="protein sequence ID" value="WEF34619.1"/>
    <property type="molecule type" value="Genomic_DNA"/>
</dbReference>
<dbReference type="PROSITE" id="PS50110">
    <property type="entry name" value="RESPONSE_REGULATORY"/>
    <property type="match status" value="1"/>
</dbReference>